<evidence type="ECO:0000313" key="15">
    <source>
        <dbReference type="Proteomes" id="UP000054032"/>
    </source>
</evidence>
<keyword evidence="4" id="KW-0479">Metal-binding</keyword>
<dbReference type="KEGG" id="bor:COCMIDRAFT_88002"/>
<evidence type="ECO:0000313" key="14">
    <source>
        <dbReference type="EMBL" id="EUC48191.1"/>
    </source>
</evidence>
<dbReference type="eggNOG" id="ENOG502SDNG">
    <property type="taxonomic scope" value="Eukaryota"/>
</dbReference>
<protein>
    <recommendedName>
        <fullName evidence="13">RING-type domain-containing protein</fullName>
    </recommendedName>
</protein>
<dbReference type="GO" id="GO:0008270">
    <property type="term" value="F:zinc ion binding"/>
    <property type="evidence" value="ECO:0007669"/>
    <property type="project" value="UniProtKB-KW"/>
</dbReference>
<dbReference type="Pfam" id="PF12678">
    <property type="entry name" value="zf-rbx1"/>
    <property type="match status" value="1"/>
</dbReference>
<evidence type="ECO:0000256" key="11">
    <source>
        <dbReference type="SAM" id="MobiDB-lite"/>
    </source>
</evidence>
<feature type="transmembrane region" description="Helical" evidence="12">
    <location>
        <begin position="31"/>
        <end position="53"/>
    </location>
</feature>
<dbReference type="InterPro" id="IPR024766">
    <property type="entry name" value="Znf_RING_H2"/>
</dbReference>
<dbReference type="GO" id="GO:0016567">
    <property type="term" value="P:protein ubiquitination"/>
    <property type="evidence" value="ECO:0007669"/>
    <property type="project" value="UniProtKB-UniPathway"/>
</dbReference>
<dbReference type="PANTHER" id="PTHR46539:SF1">
    <property type="entry name" value="E3 UBIQUITIN-PROTEIN LIGASE ATL42"/>
    <property type="match status" value="1"/>
</dbReference>
<comment type="subcellular location">
    <subcellularLocation>
        <location evidence="1">Membrane</location>
    </subcellularLocation>
</comment>
<dbReference type="RefSeq" id="XP_007685373.1">
    <property type="nucleotide sequence ID" value="XM_007687183.1"/>
</dbReference>
<evidence type="ECO:0000256" key="6">
    <source>
        <dbReference type="ARBA" id="ARBA00022786"/>
    </source>
</evidence>
<keyword evidence="7" id="KW-0862">Zinc</keyword>
<dbReference type="InterPro" id="IPR013083">
    <property type="entry name" value="Znf_RING/FYVE/PHD"/>
</dbReference>
<feature type="domain" description="RING-type" evidence="13">
    <location>
        <begin position="118"/>
        <end position="215"/>
    </location>
</feature>
<dbReference type="GO" id="GO:0016020">
    <property type="term" value="C:membrane"/>
    <property type="evidence" value="ECO:0007669"/>
    <property type="project" value="UniProtKB-SubCell"/>
</dbReference>
<dbReference type="GO" id="GO:0051603">
    <property type="term" value="P:proteolysis involved in protein catabolic process"/>
    <property type="evidence" value="ECO:0007669"/>
    <property type="project" value="UniProtKB-ARBA"/>
</dbReference>
<evidence type="ECO:0000256" key="9">
    <source>
        <dbReference type="ARBA" id="ARBA00023136"/>
    </source>
</evidence>
<dbReference type="CDD" id="cd16448">
    <property type="entry name" value="RING-H2"/>
    <property type="match status" value="1"/>
</dbReference>
<dbReference type="PANTHER" id="PTHR46539">
    <property type="entry name" value="E3 UBIQUITIN-PROTEIN LIGASE ATL42"/>
    <property type="match status" value="1"/>
</dbReference>
<keyword evidence="3 12" id="KW-0812">Transmembrane</keyword>
<dbReference type="HOGENOM" id="CLU_077474_0_0_1"/>
<keyword evidence="15" id="KW-1185">Reference proteome</keyword>
<keyword evidence="9 12" id="KW-0472">Membrane</keyword>
<dbReference type="Gene3D" id="3.30.40.10">
    <property type="entry name" value="Zinc/RING finger domain, C3HC4 (zinc finger)"/>
    <property type="match status" value="1"/>
</dbReference>
<sequence length="345" mass="38101">MPAVSGQHGVHFLHAREWQKTVGNSGMTPTAFSFLIPVFVVAIIAPFLCIFCIRKRRRTQIPVTIRPTTKVKKPALRREEAREKLKEVTEVPSQASDAGEENRERPEGESQSISEKECAICLSALYLPSPPEPAKLSPETPAADTPAPSSVASDQPQSTSPTITTTATTTATSPTSTPQSDSEPILKLTVCSHEFHAECLVSWFVLRKTSCPICRSMYMSKEEMDKYDEEEQIALGGTPSTTIATPTPDLEAQQTAAQPEAAATVRNWQYFLYGRDAYRRARERRARTQGQSQPAVEMQTQTTTGSEESQQSDTDTEAATATAQATTQQPEQPTRSRWQRLLRRG</sequence>
<keyword evidence="6" id="KW-0833">Ubl conjugation pathway</keyword>
<evidence type="ECO:0000256" key="8">
    <source>
        <dbReference type="ARBA" id="ARBA00022989"/>
    </source>
</evidence>
<dbReference type="Proteomes" id="UP000054032">
    <property type="component" value="Unassembled WGS sequence"/>
</dbReference>
<keyword evidence="5 10" id="KW-0863">Zinc-finger</keyword>
<dbReference type="InterPro" id="IPR001841">
    <property type="entry name" value="Znf_RING"/>
</dbReference>
<evidence type="ECO:0000256" key="12">
    <source>
        <dbReference type="SAM" id="Phobius"/>
    </source>
</evidence>
<dbReference type="OrthoDB" id="8062037at2759"/>
<feature type="region of interest" description="Disordered" evidence="11">
    <location>
        <begin position="68"/>
        <end position="114"/>
    </location>
</feature>
<dbReference type="GeneID" id="19127180"/>
<organism evidence="14 15">
    <name type="scientific">Bipolaris oryzae ATCC 44560</name>
    <dbReference type="NCBI Taxonomy" id="930090"/>
    <lineage>
        <taxon>Eukaryota</taxon>
        <taxon>Fungi</taxon>
        <taxon>Dikarya</taxon>
        <taxon>Ascomycota</taxon>
        <taxon>Pezizomycotina</taxon>
        <taxon>Dothideomycetes</taxon>
        <taxon>Pleosporomycetidae</taxon>
        <taxon>Pleosporales</taxon>
        <taxon>Pleosporineae</taxon>
        <taxon>Pleosporaceae</taxon>
        <taxon>Bipolaris</taxon>
    </lineage>
</organism>
<name>W6ZWM3_COCMI</name>
<dbReference type="SMART" id="SM00184">
    <property type="entry name" value="RING"/>
    <property type="match status" value="1"/>
</dbReference>
<dbReference type="STRING" id="930090.W6ZWM3"/>
<evidence type="ECO:0000256" key="4">
    <source>
        <dbReference type="ARBA" id="ARBA00022723"/>
    </source>
</evidence>
<feature type="compositionally biased region" description="Basic and acidic residues" evidence="11">
    <location>
        <begin position="76"/>
        <end position="89"/>
    </location>
</feature>
<evidence type="ECO:0000256" key="3">
    <source>
        <dbReference type="ARBA" id="ARBA00022692"/>
    </source>
</evidence>
<dbReference type="UniPathway" id="UPA00143"/>
<feature type="compositionally biased region" description="Basic and acidic residues" evidence="11">
    <location>
        <begin position="100"/>
        <end position="114"/>
    </location>
</feature>
<dbReference type="EMBL" id="KI963944">
    <property type="protein sequence ID" value="EUC48191.1"/>
    <property type="molecule type" value="Genomic_DNA"/>
</dbReference>
<evidence type="ECO:0000256" key="7">
    <source>
        <dbReference type="ARBA" id="ARBA00022833"/>
    </source>
</evidence>
<keyword evidence="8 12" id="KW-1133">Transmembrane helix</keyword>
<evidence type="ECO:0000256" key="1">
    <source>
        <dbReference type="ARBA" id="ARBA00004370"/>
    </source>
</evidence>
<feature type="region of interest" description="Disordered" evidence="11">
    <location>
        <begin position="282"/>
        <end position="345"/>
    </location>
</feature>
<dbReference type="SUPFAM" id="SSF57850">
    <property type="entry name" value="RING/U-box"/>
    <property type="match status" value="1"/>
</dbReference>
<evidence type="ECO:0000256" key="5">
    <source>
        <dbReference type="ARBA" id="ARBA00022771"/>
    </source>
</evidence>
<evidence type="ECO:0000256" key="2">
    <source>
        <dbReference type="ARBA" id="ARBA00004906"/>
    </source>
</evidence>
<feature type="compositionally biased region" description="Low complexity" evidence="11">
    <location>
        <begin position="297"/>
        <end position="333"/>
    </location>
</feature>
<feature type="compositionally biased region" description="Low complexity" evidence="11">
    <location>
        <begin position="153"/>
        <end position="182"/>
    </location>
</feature>
<accession>W6ZWM3</accession>
<comment type="pathway">
    <text evidence="2">Protein modification; protein ubiquitination.</text>
</comment>
<gene>
    <name evidence="14" type="ORF">COCMIDRAFT_88002</name>
</gene>
<proteinExistence type="predicted"/>
<feature type="region of interest" description="Disordered" evidence="11">
    <location>
        <begin position="132"/>
        <end position="182"/>
    </location>
</feature>
<evidence type="ECO:0000256" key="10">
    <source>
        <dbReference type="PROSITE-ProRule" id="PRU00175"/>
    </source>
</evidence>
<dbReference type="PROSITE" id="PS50089">
    <property type="entry name" value="ZF_RING_2"/>
    <property type="match status" value="1"/>
</dbReference>
<reference evidence="14 15" key="1">
    <citation type="journal article" date="2013" name="PLoS Genet.">
        <title>Comparative genome structure, secondary metabolite, and effector coding capacity across Cochliobolus pathogens.</title>
        <authorList>
            <person name="Condon B.J."/>
            <person name="Leng Y."/>
            <person name="Wu D."/>
            <person name="Bushley K.E."/>
            <person name="Ohm R.A."/>
            <person name="Otillar R."/>
            <person name="Martin J."/>
            <person name="Schackwitz W."/>
            <person name="Grimwood J."/>
            <person name="MohdZainudin N."/>
            <person name="Xue C."/>
            <person name="Wang R."/>
            <person name="Manning V.A."/>
            <person name="Dhillon B."/>
            <person name="Tu Z.J."/>
            <person name="Steffenson B.J."/>
            <person name="Salamov A."/>
            <person name="Sun H."/>
            <person name="Lowry S."/>
            <person name="LaButti K."/>
            <person name="Han J."/>
            <person name="Copeland A."/>
            <person name="Lindquist E."/>
            <person name="Barry K."/>
            <person name="Schmutz J."/>
            <person name="Baker S.E."/>
            <person name="Ciuffetti L.M."/>
            <person name="Grigoriev I.V."/>
            <person name="Zhong S."/>
            <person name="Turgeon B.G."/>
        </authorList>
    </citation>
    <scope>NUCLEOTIDE SEQUENCE [LARGE SCALE GENOMIC DNA]</scope>
    <source>
        <strain evidence="14 15">ATCC 44560</strain>
    </source>
</reference>
<evidence type="ECO:0000259" key="13">
    <source>
        <dbReference type="PROSITE" id="PS50089"/>
    </source>
</evidence>
<dbReference type="AlphaFoldDB" id="W6ZWM3"/>